<keyword evidence="7 12" id="KW-0067">ATP-binding</keyword>
<name>A0AAW4IPZ0_9GAMM</name>
<dbReference type="PANTHER" id="PTHR42771:SF2">
    <property type="entry name" value="IRON(3+)-HYDROXAMATE IMPORT ATP-BINDING PROTEIN FHUC"/>
    <property type="match status" value="1"/>
</dbReference>
<keyword evidence="10" id="KW-0472">Membrane</keyword>
<dbReference type="NCBIfam" id="NF008409">
    <property type="entry name" value="PRK11231.1"/>
    <property type="match status" value="1"/>
</dbReference>
<keyword evidence="8" id="KW-0408">Iron</keyword>
<evidence type="ECO:0000256" key="3">
    <source>
        <dbReference type="ARBA" id="ARBA00022448"/>
    </source>
</evidence>
<dbReference type="Proteomes" id="UP000664161">
    <property type="component" value="Unassembled WGS sequence"/>
</dbReference>
<dbReference type="PROSITE" id="PS50893">
    <property type="entry name" value="ABC_TRANSPORTER_2"/>
    <property type="match status" value="1"/>
</dbReference>
<reference evidence="12 13" key="1">
    <citation type="submission" date="2021-03" db="EMBL/GenBank/DDBJ databases">
        <authorList>
            <person name="Shang D.-D."/>
            <person name="Du Z.-J."/>
            <person name="Chen G.-J."/>
        </authorList>
    </citation>
    <scope>NUCLEOTIDE SEQUENCE [LARGE SCALE GENOMIC DNA]</scope>
    <source>
        <strain evidence="12 13">F2608</strain>
    </source>
</reference>
<dbReference type="InterPro" id="IPR027417">
    <property type="entry name" value="P-loop_NTPase"/>
</dbReference>
<protein>
    <submittedName>
        <fullName evidence="12">Fe(3+) dicitrate ABC transporter ATP-binding protein FecE</fullName>
    </submittedName>
</protein>
<evidence type="ECO:0000256" key="5">
    <source>
        <dbReference type="ARBA" id="ARBA00022496"/>
    </source>
</evidence>
<dbReference type="PROSITE" id="PS00211">
    <property type="entry name" value="ABC_TRANSPORTER_1"/>
    <property type="match status" value="1"/>
</dbReference>
<evidence type="ECO:0000313" key="12">
    <source>
        <dbReference type="EMBL" id="MBO1517236.1"/>
    </source>
</evidence>
<keyword evidence="13" id="KW-1185">Reference proteome</keyword>
<comment type="similarity">
    <text evidence="2">Belongs to the ABC transporter superfamily.</text>
</comment>
<dbReference type="GO" id="GO:0005524">
    <property type="term" value="F:ATP binding"/>
    <property type="evidence" value="ECO:0007669"/>
    <property type="project" value="UniProtKB-KW"/>
</dbReference>
<evidence type="ECO:0000256" key="9">
    <source>
        <dbReference type="ARBA" id="ARBA00023065"/>
    </source>
</evidence>
<evidence type="ECO:0000259" key="11">
    <source>
        <dbReference type="PROSITE" id="PS50893"/>
    </source>
</evidence>
<comment type="caution">
    <text evidence="12">The sequence shown here is derived from an EMBL/GenBank/DDBJ whole genome shotgun (WGS) entry which is preliminary data.</text>
</comment>
<dbReference type="GO" id="GO:0005886">
    <property type="term" value="C:plasma membrane"/>
    <property type="evidence" value="ECO:0007669"/>
    <property type="project" value="UniProtKB-SubCell"/>
</dbReference>
<dbReference type="Gene3D" id="3.40.50.300">
    <property type="entry name" value="P-loop containing nucleotide triphosphate hydrolases"/>
    <property type="match status" value="1"/>
</dbReference>
<evidence type="ECO:0000256" key="8">
    <source>
        <dbReference type="ARBA" id="ARBA00023004"/>
    </source>
</evidence>
<evidence type="ECO:0000256" key="6">
    <source>
        <dbReference type="ARBA" id="ARBA00022741"/>
    </source>
</evidence>
<proteinExistence type="inferred from homology"/>
<dbReference type="SMART" id="SM00382">
    <property type="entry name" value="AAA"/>
    <property type="match status" value="1"/>
</dbReference>
<keyword evidence="3" id="KW-0813">Transport</keyword>
<dbReference type="InterPro" id="IPR003439">
    <property type="entry name" value="ABC_transporter-like_ATP-bd"/>
</dbReference>
<accession>A0AAW4IPZ0</accession>
<evidence type="ECO:0000256" key="2">
    <source>
        <dbReference type="ARBA" id="ARBA00005417"/>
    </source>
</evidence>
<keyword evidence="4" id="KW-1003">Cell membrane</keyword>
<comment type="subcellular location">
    <subcellularLocation>
        <location evidence="1">Cell membrane</location>
        <topology evidence="1">Peripheral membrane protein</topology>
    </subcellularLocation>
</comment>
<dbReference type="EMBL" id="JAGBKN010000014">
    <property type="protein sequence ID" value="MBO1517236.1"/>
    <property type="molecule type" value="Genomic_DNA"/>
</dbReference>
<evidence type="ECO:0000313" key="13">
    <source>
        <dbReference type="Proteomes" id="UP000664161"/>
    </source>
</evidence>
<sequence length="255" mass="28187">MLSVNELQLGYHGSQRIIKDLSLELPENKVIGLIGPNGCGKSTLLKGLCRLIQPQSGNILLRQQNMAQLNNRQIARQISVLPQVQTNPEGLSVRQLVEYGRTPYVSHWGKLSAADSQIVDSAMHEMAIDSLADMPLDALSGGQQQRAWIAMILAQDTDIIMLDEPTTYLDISYQIELMRLIRALKEKGKSIIVVLHDLNQAARYCDLLVVLKSGELQMMGTPCEVMTEAMLAEIFDVQAKVITDPVAGSPMCVYL</sequence>
<dbReference type="GO" id="GO:0006826">
    <property type="term" value="P:iron ion transport"/>
    <property type="evidence" value="ECO:0007669"/>
    <property type="project" value="UniProtKB-KW"/>
</dbReference>
<evidence type="ECO:0000256" key="4">
    <source>
        <dbReference type="ARBA" id="ARBA00022475"/>
    </source>
</evidence>
<organism evidence="12 13">
    <name type="scientific">Psychrobacter halodurans</name>
    <dbReference type="NCBI Taxonomy" id="2818439"/>
    <lineage>
        <taxon>Bacteria</taxon>
        <taxon>Pseudomonadati</taxon>
        <taxon>Pseudomonadota</taxon>
        <taxon>Gammaproteobacteria</taxon>
        <taxon>Moraxellales</taxon>
        <taxon>Moraxellaceae</taxon>
        <taxon>Psychrobacter</taxon>
    </lineage>
</organism>
<keyword evidence="5" id="KW-0410">Iron transport</keyword>
<dbReference type="SUPFAM" id="SSF52540">
    <property type="entry name" value="P-loop containing nucleoside triphosphate hydrolases"/>
    <property type="match status" value="1"/>
</dbReference>
<evidence type="ECO:0000256" key="7">
    <source>
        <dbReference type="ARBA" id="ARBA00022840"/>
    </source>
</evidence>
<gene>
    <name evidence="12" type="primary">fecE</name>
    <name evidence="12" type="ORF">J3491_07820</name>
</gene>
<evidence type="ECO:0000256" key="10">
    <source>
        <dbReference type="ARBA" id="ARBA00023136"/>
    </source>
</evidence>
<keyword evidence="9" id="KW-0406">Ion transport</keyword>
<dbReference type="FunFam" id="3.40.50.300:FF:000134">
    <property type="entry name" value="Iron-enterobactin ABC transporter ATP-binding protein"/>
    <property type="match status" value="1"/>
</dbReference>
<dbReference type="GO" id="GO:0016887">
    <property type="term" value="F:ATP hydrolysis activity"/>
    <property type="evidence" value="ECO:0007669"/>
    <property type="project" value="InterPro"/>
</dbReference>
<dbReference type="CDD" id="cd03214">
    <property type="entry name" value="ABC_Iron-Siderophores_B12_Hemin"/>
    <property type="match status" value="1"/>
</dbReference>
<dbReference type="InterPro" id="IPR051535">
    <property type="entry name" value="Siderophore_ABC-ATPase"/>
</dbReference>
<feature type="domain" description="ABC transporter" evidence="11">
    <location>
        <begin position="2"/>
        <end position="238"/>
    </location>
</feature>
<dbReference type="InterPro" id="IPR017871">
    <property type="entry name" value="ABC_transporter-like_CS"/>
</dbReference>
<dbReference type="InterPro" id="IPR003593">
    <property type="entry name" value="AAA+_ATPase"/>
</dbReference>
<dbReference type="RefSeq" id="WP_207969747.1">
    <property type="nucleotide sequence ID" value="NZ_JAGBKN010000014.1"/>
</dbReference>
<dbReference type="Pfam" id="PF00005">
    <property type="entry name" value="ABC_tran"/>
    <property type="match status" value="1"/>
</dbReference>
<dbReference type="AlphaFoldDB" id="A0AAW4IPZ0"/>
<evidence type="ECO:0000256" key="1">
    <source>
        <dbReference type="ARBA" id="ARBA00004202"/>
    </source>
</evidence>
<keyword evidence="6" id="KW-0547">Nucleotide-binding</keyword>
<dbReference type="PANTHER" id="PTHR42771">
    <property type="entry name" value="IRON(3+)-HYDROXAMATE IMPORT ATP-BINDING PROTEIN FHUC"/>
    <property type="match status" value="1"/>
</dbReference>